<dbReference type="InterPro" id="IPR004330">
    <property type="entry name" value="FAR1_DNA_bnd_dom"/>
</dbReference>
<keyword evidence="3" id="KW-1185">Reference proteome</keyword>
<reference evidence="2 3" key="1">
    <citation type="submission" date="2019-09" db="EMBL/GenBank/DDBJ databases">
        <authorList>
            <person name="Ou C."/>
        </authorList>
    </citation>
    <scope>NUCLEOTIDE SEQUENCE [LARGE SCALE GENOMIC DNA]</scope>
    <source>
        <strain evidence="2">S2</strain>
        <tissue evidence="2">Leaf</tissue>
    </source>
</reference>
<dbReference type="PANTHER" id="PTHR46328">
    <property type="entry name" value="FAR-RED IMPAIRED RESPONSIVE (FAR1) FAMILY PROTEIN-RELATED"/>
    <property type="match status" value="1"/>
</dbReference>
<dbReference type="AlphaFoldDB" id="A0A5N5GZU7"/>
<dbReference type="EMBL" id="SMOL01000314">
    <property type="protein sequence ID" value="KAB2620617.1"/>
    <property type="molecule type" value="Genomic_DNA"/>
</dbReference>
<dbReference type="PANTHER" id="PTHR46328:SF27">
    <property type="entry name" value="OS12G0287500 PROTEIN"/>
    <property type="match status" value="1"/>
</dbReference>
<comment type="caution">
    <text evidence="2">The sequence shown here is derived from an EMBL/GenBank/DDBJ whole genome shotgun (WGS) entry which is preliminary data.</text>
</comment>
<accession>A0A5N5GZU7</accession>
<gene>
    <name evidence="2" type="ORF">D8674_037771</name>
</gene>
<feature type="domain" description="FAR1" evidence="1">
    <location>
        <begin position="36"/>
        <end position="106"/>
    </location>
</feature>
<proteinExistence type="predicted"/>
<name>A0A5N5GZU7_9ROSA</name>
<dbReference type="Proteomes" id="UP000327157">
    <property type="component" value="Unassembled WGS sequence"/>
</dbReference>
<dbReference type="OrthoDB" id="1643882at2759"/>
<evidence type="ECO:0000313" key="2">
    <source>
        <dbReference type="EMBL" id="KAB2620617.1"/>
    </source>
</evidence>
<evidence type="ECO:0000313" key="3">
    <source>
        <dbReference type="Proteomes" id="UP000327157"/>
    </source>
</evidence>
<reference evidence="2 3" key="2">
    <citation type="submission" date="2019-11" db="EMBL/GenBank/DDBJ databases">
        <title>A de novo genome assembly of a pear dwarfing rootstock.</title>
        <authorList>
            <person name="Wang F."/>
            <person name="Wang J."/>
            <person name="Li S."/>
            <person name="Zhang Y."/>
            <person name="Fang M."/>
            <person name="Ma L."/>
            <person name="Zhao Y."/>
            <person name="Jiang S."/>
        </authorList>
    </citation>
    <scope>NUCLEOTIDE SEQUENCE [LARGE SCALE GENOMIC DNA]</scope>
    <source>
        <strain evidence="2">S2</strain>
        <tissue evidence="2">Leaf</tissue>
    </source>
</reference>
<sequence length="265" mass="30049">MESNQESVAAMTMEFQEDLTIGMVVHLNAEAFQVCNAYALRKGFNLRKGLIRRDKSNNVMQQDFLCSKEGFPMFKDLCCKALIRFSINQGLWKTSHVNPSHNHELAKPEERQFLRSGRNIHDAHAGVISSMVDAEEVGGDKIVGFTKIVKKICIGRTKKASDKVKKKNSLSTSTKGVTNKRLKSALEKLKKVAKVRYTSQMSTPNTIVSEQHNEETINAPSNMTTSYSSFHDFYNQQISNHISESLLIKHVIYIKHIPQGRFRMI</sequence>
<protein>
    <submittedName>
        <fullName evidence="2">Protein FAR1-RELATED SEQUENCE 7-like</fullName>
    </submittedName>
</protein>
<evidence type="ECO:0000259" key="1">
    <source>
        <dbReference type="Pfam" id="PF03101"/>
    </source>
</evidence>
<organism evidence="2 3">
    <name type="scientific">Pyrus ussuriensis x Pyrus communis</name>
    <dbReference type="NCBI Taxonomy" id="2448454"/>
    <lineage>
        <taxon>Eukaryota</taxon>
        <taxon>Viridiplantae</taxon>
        <taxon>Streptophyta</taxon>
        <taxon>Embryophyta</taxon>
        <taxon>Tracheophyta</taxon>
        <taxon>Spermatophyta</taxon>
        <taxon>Magnoliopsida</taxon>
        <taxon>eudicotyledons</taxon>
        <taxon>Gunneridae</taxon>
        <taxon>Pentapetalae</taxon>
        <taxon>rosids</taxon>
        <taxon>fabids</taxon>
        <taxon>Rosales</taxon>
        <taxon>Rosaceae</taxon>
        <taxon>Amygdaloideae</taxon>
        <taxon>Maleae</taxon>
        <taxon>Pyrus</taxon>
    </lineage>
</organism>
<dbReference type="Pfam" id="PF03101">
    <property type="entry name" value="FAR1"/>
    <property type="match status" value="1"/>
</dbReference>